<organism evidence="1 2">
    <name type="scientific">Flavobacterium rhizophilum</name>
    <dbReference type="NCBI Taxonomy" id="3163296"/>
    <lineage>
        <taxon>Bacteria</taxon>
        <taxon>Pseudomonadati</taxon>
        <taxon>Bacteroidota</taxon>
        <taxon>Flavobacteriia</taxon>
        <taxon>Flavobacteriales</taxon>
        <taxon>Flavobacteriaceae</taxon>
        <taxon>Flavobacterium</taxon>
    </lineage>
</organism>
<dbReference type="RefSeq" id="WP_408075629.1">
    <property type="nucleotide sequence ID" value="NZ_JBELQB010000012.1"/>
</dbReference>
<keyword evidence="2" id="KW-1185">Reference proteome</keyword>
<evidence type="ECO:0000313" key="1">
    <source>
        <dbReference type="EMBL" id="MFL9838687.1"/>
    </source>
</evidence>
<dbReference type="InterPro" id="IPR058087">
    <property type="entry name" value="XAC2610_dom"/>
</dbReference>
<reference evidence="1 2" key="1">
    <citation type="submission" date="2024-06" db="EMBL/GenBank/DDBJ databases">
        <authorList>
            <person name="Kaempfer P."/>
            <person name="Viver T."/>
        </authorList>
    </citation>
    <scope>NUCLEOTIDE SEQUENCE [LARGE SCALE GENOMIC DNA]</scope>
    <source>
        <strain evidence="1 2">ST-75</strain>
    </source>
</reference>
<proteinExistence type="predicted"/>
<sequence>MQFKHYYYLGLTVLLYSCNNKGSITNDEQEVNINPTTAITETHEENTVIVNCDTLQLKNSKATLYLFGSFEDEDSNNTIFTLIQNGKTIIHDSIISNRFKLLYKDFTGDSINDLLIHHYTGTRSNEFYNLYITDTLNNRLKRIKGFEKIPNPRYDNGYSLITCYGLTGTNYVKFYHIENDTILDYGITVEDDLMPENNFEERYQQAVNKIKTKQHQ</sequence>
<dbReference type="Proteomes" id="UP001629059">
    <property type="component" value="Unassembled WGS sequence"/>
</dbReference>
<name>A0ABW8YGS6_9FLAO</name>
<gene>
    <name evidence="1" type="ORF">ABS768_14340</name>
</gene>
<protein>
    <recommendedName>
        <fullName evidence="3">Lipoprotein</fullName>
    </recommendedName>
</protein>
<comment type="caution">
    <text evidence="1">The sequence shown here is derived from an EMBL/GenBank/DDBJ whole genome shotgun (WGS) entry which is preliminary data.</text>
</comment>
<evidence type="ECO:0000313" key="2">
    <source>
        <dbReference type="Proteomes" id="UP001629059"/>
    </source>
</evidence>
<dbReference type="PROSITE" id="PS51257">
    <property type="entry name" value="PROKAR_LIPOPROTEIN"/>
    <property type="match status" value="1"/>
</dbReference>
<dbReference type="NCBIfam" id="NF047539">
    <property type="entry name" value="XAC2610_fam"/>
    <property type="match status" value="1"/>
</dbReference>
<dbReference type="EMBL" id="JBELQB010000012">
    <property type="protein sequence ID" value="MFL9838687.1"/>
    <property type="molecule type" value="Genomic_DNA"/>
</dbReference>
<evidence type="ECO:0008006" key="3">
    <source>
        <dbReference type="Google" id="ProtNLM"/>
    </source>
</evidence>
<accession>A0ABW8YGS6</accession>